<sequence length="267" mass="29455">MLLKRKRFPHSGQGAGLCADGNRPTPCIVPPVTRFTHVPTHQIRQPTILWTAMSGNLAALNFDSFFGACWGGATSGATSSCLRSRMVGRAGAAMAYCLHAVTEIKDYAKKLNRGFRQKTESERHDSTGNVWRTSNRLAGRSGTAVGLSSSAMPSLVSLGVVSSWLKLRPVVRRSSKSAALLSLVSLHTLFSRLRDFRMDFLGTGSPFFTCVREKDGRQTAAFLFFVVVVFIFSVRARWRFAVRHGGPARLHTESIFRRCSISLLLLF</sequence>
<organism evidence="2 3">
    <name type="scientific">Liparis tanakae</name>
    <name type="common">Tanaka's snailfish</name>
    <dbReference type="NCBI Taxonomy" id="230148"/>
    <lineage>
        <taxon>Eukaryota</taxon>
        <taxon>Metazoa</taxon>
        <taxon>Chordata</taxon>
        <taxon>Craniata</taxon>
        <taxon>Vertebrata</taxon>
        <taxon>Euteleostomi</taxon>
        <taxon>Actinopterygii</taxon>
        <taxon>Neopterygii</taxon>
        <taxon>Teleostei</taxon>
        <taxon>Neoteleostei</taxon>
        <taxon>Acanthomorphata</taxon>
        <taxon>Eupercaria</taxon>
        <taxon>Perciformes</taxon>
        <taxon>Cottioidei</taxon>
        <taxon>Cottales</taxon>
        <taxon>Liparidae</taxon>
        <taxon>Liparis</taxon>
    </lineage>
</organism>
<name>A0A4Z2HT03_9TELE</name>
<reference evidence="2 3" key="1">
    <citation type="submission" date="2019-03" db="EMBL/GenBank/DDBJ databases">
        <title>First draft genome of Liparis tanakae, snailfish: a comprehensive survey of snailfish specific genes.</title>
        <authorList>
            <person name="Kim W."/>
            <person name="Song I."/>
            <person name="Jeong J.-H."/>
            <person name="Kim D."/>
            <person name="Kim S."/>
            <person name="Ryu S."/>
            <person name="Song J.Y."/>
            <person name="Lee S.K."/>
        </authorList>
    </citation>
    <scope>NUCLEOTIDE SEQUENCE [LARGE SCALE GENOMIC DNA]</scope>
    <source>
        <tissue evidence="2">Muscle</tissue>
    </source>
</reference>
<proteinExistence type="predicted"/>
<protein>
    <recommendedName>
        <fullName evidence="4">Transmembrane protein</fullName>
    </recommendedName>
</protein>
<evidence type="ECO:0000313" key="2">
    <source>
        <dbReference type="EMBL" id="TNN67972.1"/>
    </source>
</evidence>
<evidence type="ECO:0000313" key="3">
    <source>
        <dbReference type="Proteomes" id="UP000314294"/>
    </source>
</evidence>
<keyword evidence="1" id="KW-0472">Membrane</keyword>
<dbReference type="EMBL" id="SRLO01000196">
    <property type="protein sequence ID" value="TNN67972.1"/>
    <property type="molecule type" value="Genomic_DNA"/>
</dbReference>
<dbReference type="Proteomes" id="UP000314294">
    <property type="component" value="Unassembled WGS sequence"/>
</dbReference>
<keyword evidence="1" id="KW-0812">Transmembrane</keyword>
<keyword evidence="3" id="KW-1185">Reference proteome</keyword>
<keyword evidence="1" id="KW-1133">Transmembrane helix</keyword>
<evidence type="ECO:0000256" key="1">
    <source>
        <dbReference type="SAM" id="Phobius"/>
    </source>
</evidence>
<comment type="caution">
    <text evidence="2">The sequence shown here is derived from an EMBL/GenBank/DDBJ whole genome shotgun (WGS) entry which is preliminary data.</text>
</comment>
<evidence type="ECO:0008006" key="4">
    <source>
        <dbReference type="Google" id="ProtNLM"/>
    </source>
</evidence>
<feature type="transmembrane region" description="Helical" evidence="1">
    <location>
        <begin position="220"/>
        <end position="238"/>
    </location>
</feature>
<gene>
    <name evidence="2" type="ORF">EYF80_021764</name>
</gene>
<accession>A0A4Z2HT03</accession>
<dbReference type="AlphaFoldDB" id="A0A4Z2HT03"/>